<evidence type="ECO:0000313" key="2">
    <source>
        <dbReference type="Proteomes" id="UP001589627"/>
    </source>
</evidence>
<gene>
    <name evidence="1" type="ORF">ACFFNX_05305</name>
</gene>
<accession>A0ABV5Y993</accession>
<keyword evidence="2" id="KW-1185">Reference proteome</keyword>
<sequence>MTHETIVPTAAIPRERPERHHARIFGHVRAGLLDGSRVTTLPAACPDACRRAFRRQTVS</sequence>
<protein>
    <submittedName>
        <fullName evidence="1">Uncharacterized protein</fullName>
    </submittedName>
</protein>
<evidence type="ECO:0000313" key="1">
    <source>
        <dbReference type="EMBL" id="MFB9831605.1"/>
    </source>
</evidence>
<proteinExistence type="predicted"/>
<reference evidence="1 2" key="1">
    <citation type="submission" date="2024-09" db="EMBL/GenBank/DDBJ databases">
        <authorList>
            <person name="Sun Q."/>
            <person name="Mori K."/>
        </authorList>
    </citation>
    <scope>NUCLEOTIDE SEQUENCE [LARGE SCALE GENOMIC DNA]</scope>
    <source>
        <strain evidence="1 2">TBRC 0563</strain>
    </source>
</reference>
<dbReference type="Proteomes" id="UP001589627">
    <property type="component" value="Unassembled WGS sequence"/>
</dbReference>
<dbReference type="EMBL" id="JBHLZP010000022">
    <property type="protein sequence ID" value="MFB9831605.1"/>
    <property type="molecule type" value="Genomic_DNA"/>
</dbReference>
<dbReference type="RefSeq" id="WP_378196036.1">
    <property type="nucleotide sequence ID" value="NZ_JBHLZP010000022.1"/>
</dbReference>
<comment type="caution">
    <text evidence="1">The sequence shown here is derived from an EMBL/GenBank/DDBJ whole genome shotgun (WGS) entry which is preliminary data.</text>
</comment>
<name>A0ABV5Y993_9ACTN</name>
<organism evidence="1 2">
    <name type="scientific">Actinoallomurus acaciae</name>
    <dbReference type="NCBI Taxonomy" id="502577"/>
    <lineage>
        <taxon>Bacteria</taxon>
        <taxon>Bacillati</taxon>
        <taxon>Actinomycetota</taxon>
        <taxon>Actinomycetes</taxon>
        <taxon>Streptosporangiales</taxon>
        <taxon>Thermomonosporaceae</taxon>
        <taxon>Actinoallomurus</taxon>
    </lineage>
</organism>